<gene>
    <name evidence="1" type="ORF">IBL28_08800</name>
</gene>
<dbReference type="Proteomes" id="UP000653730">
    <property type="component" value="Unassembled WGS sequence"/>
</dbReference>
<keyword evidence="2" id="KW-1185">Reference proteome</keyword>
<dbReference type="InterPro" id="IPR014985">
    <property type="entry name" value="WbqC"/>
</dbReference>
<proteinExistence type="predicted"/>
<evidence type="ECO:0000313" key="1">
    <source>
        <dbReference type="EMBL" id="MBC9796062.1"/>
    </source>
</evidence>
<sequence>MEQKILIHPTYFPSVMHFVAMVSHPVIMEAEDNFQKQTYRNRMYVYGPGGKQLLTIPVKHTKTEGHQKYKDIRIEHNFHWRKQHWKTLQTAYRTSPFFEFYEDDLGPLYEKKHNFLMDLNLDTIQFIFDILQINPEFGKTRAYEKEVSEFADCRFMVNAKEEPYFALEPYTQVFGDKHGFIANLSILDLLFNEGPNTLGYLERQEFPL</sequence>
<dbReference type="EMBL" id="JACVDC010000019">
    <property type="protein sequence ID" value="MBC9796062.1"/>
    <property type="molecule type" value="Genomic_DNA"/>
</dbReference>
<comment type="caution">
    <text evidence="1">The sequence shown here is derived from an EMBL/GenBank/DDBJ whole genome shotgun (WGS) entry which is preliminary data.</text>
</comment>
<accession>A0A926JRQ5</accession>
<protein>
    <submittedName>
        <fullName evidence="1">WbqC family protein</fullName>
    </submittedName>
</protein>
<organism evidence="1 2">
    <name type="scientific">Sinomicrobium weinanense</name>
    <dbReference type="NCBI Taxonomy" id="2842200"/>
    <lineage>
        <taxon>Bacteria</taxon>
        <taxon>Pseudomonadati</taxon>
        <taxon>Bacteroidota</taxon>
        <taxon>Flavobacteriia</taxon>
        <taxon>Flavobacteriales</taxon>
        <taxon>Flavobacteriaceae</taxon>
        <taxon>Sinomicrobium</taxon>
    </lineage>
</organism>
<name>A0A926JRQ5_9FLAO</name>
<dbReference type="Pfam" id="PF08889">
    <property type="entry name" value="WbqC"/>
    <property type="match status" value="1"/>
</dbReference>
<dbReference type="AlphaFoldDB" id="A0A926JRQ5"/>
<evidence type="ECO:0000313" key="2">
    <source>
        <dbReference type="Proteomes" id="UP000653730"/>
    </source>
</evidence>
<reference evidence="1 2" key="1">
    <citation type="submission" date="2020-09" db="EMBL/GenBank/DDBJ databases">
        <title>Sinomicrobium weinanense sp. nov., a halophilic bacteria isolated from saline-alkali soil.</title>
        <authorList>
            <person name="Wu P."/>
            <person name="Ren H."/>
            <person name="Mei Y."/>
            <person name="Liang Y."/>
            <person name="Chen Z."/>
        </authorList>
    </citation>
    <scope>NUCLEOTIDE SEQUENCE [LARGE SCALE GENOMIC DNA]</scope>
    <source>
        <strain evidence="1 2">FJxs</strain>
    </source>
</reference>